<dbReference type="RefSeq" id="WP_163661155.1">
    <property type="nucleotide sequence ID" value="NZ_AP022565.1"/>
</dbReference>
<dbReference type="Proteomes" id="UP000466906">
    <property type="component" value="Chromosome"/>
</dbReference>
<dbReference type="GO" id="GO:0016787">
    <property type="term" value="F:hydrolase activity"/>
    <property type="evidence" value="ECO:0007669"/>
    <property type="project" value="UniProtKB-ARBA"/>
</dbReference>
<keyword evidence="2" id="KW-1185">Reference proteome</keyword>
<dbReference type="KEGG" id="malv:MALV_07190"/>
<gene>
    <name evidence="1" type="ORF">MALV_07190</name>
</gene>
<dbReference type="SUPFAM" id="SSF53649">
    <property type="entry name" value="Alkaline phosphatase-like"/>
    <property type="match status" value="1"/>
</dbReference>
<dbReference type="PANTHER" id="PTHR10151:SF120">
    <property type="entry name" value="BIS(5'-ADENOSYL)-TRIPHOSPHATASE"/>
    <property type="match status" value="1"/>
</dbReference>
<protein>
    <submittedName>
        <fullName evidence="1">Phosphodiesterase</fullName>
    </submittedName>
</protein>
<organism evidence="1 2">
    <name type="scientific">Mycolicibacterium alvei</name>
    <dbReference type="NCBI Taxonomy" id="67081"/>
    <lineage>
        <taxon>Bacteria</taxon>
        <taxon>Bacillati</taxon>
        <taxon>Actinomycetota</taxon>
        <taxon>Actinomycetes</taxon>
        <taxon>Mycobacteriales</taxon>
        <taxon>Mycobacteriaceae</taxon>
        <taxon>Mycolicibacterium</taxon>
    </lineage>
</organism>
<evidence type="ECO:0000313" key="1">
    <source>
        <dbReference type="EMBL" id="BBX25594.1"/>
    </source>
</evidence>
<dbReference type="Gene3D" id="3.40.720.10">
    <property type="entry name" value="Alkaline Phosphatase, subunit A"/>
    <property type="match status" value="1"/>
</dbReference>
<dbReference type="InterPro" id="IPR002591">
    <property type="entry name" value="Phosphodiest/P_Trfase"/>
</dbReference>
<dbReference type="EMBL" id="AP022565">
    <property type="protein sequence ID" value="BBX25594.1"/>
    <property type="molecule type" value="Genomic_DNA"/>
</dbReference>
<dbReference type="AlphaFoldDB" id="A0A6N4UPN1"/>
<dbReference type="PANTHER" id="PTHR10151">
    <property type="entry name" value="ECTONUCLEOTIDE PYROPHOSPHATASE/PHOSPHODIESTERASE"/>
    <property type="match status" value="1"/>
</dbReference>
<dbReference type="InterPro" id="IPR017850">
    <property type="entry name" value="Alkaline_phosphatase_core_sf"/>
</dbReference>
<name>A0A6N4UPN1_9MYCO</name>
<sequence>MEPARPDPDAPHLADVVPSVLAAMGAPGFDARIPWAGPIRGACVLLIDGLGADLLAAHAADAPVLTGMSDQASSPTLHVGFPSTTAAGLAAIGTGHRSGEHGFVGYSFRVPGAGPEFDVINALRWRPHPWGPDLRDRVVPEQLQPMPTTFEQARAAGFEVSVVSGAQYAGSGLTRAVLRGGRYVGVHALGDLAAEIIAAVAGSGFCYGYHADLDLVGHLHGPGSPAWRMQLRQVDRLVESVLEALPSECLLTVVADHGMVAVDPAAAVDIDESTPLRDGVVAVGGEARARHIYTADGAADDVLSAWRTTLADSAWVMSRSEAIAAGWFGPRVRDDVRSRIGDVVAAACGSTALLRRQAEPLESALIGHHGSLTHAEQYVPLLSAIG</sequence>
<accession>A0A6N4UPN1</accession>
<evidence type="ECO:0000313" key="2">
    <source>
        <dbReference type="Proteomes" id="UP000466906"/>
    </source>
</evidence>
<reference evidence="1 2" key="1">
    <citation type="journal article" date="2019" name="Emerg. Microbes Infect.">
        <title>Comprehensive subspecies identification of 175 nontuberculous mycobacteria species based on 7547 genomic profiles.</title>
        <authorList>
            <person name="Matsumoto Y."/>
            <person name="Kinjo T."/>
            <person name="Motooka D."/>
            <person name="Nabeya D."/>
            <person name="Jung N."/>
            <person name="Uechi K."/>
            <person name="Horii T."/>
            <person name="Iida T."/>
            <person name="Fujita J."/>
            <person name="Nakamura S."/>
        </authorList>
    </citation>
    <scope>NUCLEOTIDE SEQUENCE [LARGE SCALE GENOMIC DNA]</scope>
    <source>
        <strain evidence="1 2">JCM 12272</strain>
    </source>
</reference>
<dbReference type="Pfam" id="PF01663">
    <property type="entry name" value="Phosphodiest"/>
    <property type="match status" value="1"/>
</dbReference>
<proteinExistence type="predicted"/>